<keyword evidence="1" id="KW-0175">Coiled coil</keyword>
<accession>A0A0U5GEL3</accession>
<sequence>MSIPFSASTQAFMESSTETPPSGPFTWPFIEPPRFNLGTPDDFNEQLMEDLCRPIPILAILAMELERVKAETRQLKEENEVLRAQVARLEGGGN</sequence>
<evidence type="ECO:0000313" key="4">
    <source>
        <dbReference type="Proteomes" id="UP000054771"/>
    </source>
</evidence>
<evidence type="ECO:0000256" key="1">
    <source>
        <dbReference type="SAM" id="Coils"/>
    </source>
</evidence>
<dbReference type="EMBL" id="CDMC01000020">
    <property type="protein sequence ID" value="CEL10802.1"/>
    <property type="molecule type" value="Genomic_DNA"/>
</dbReference>
<feature type="region of interest" description="Disordered" evidence="2">
    <location>
        <begin position="1"/>
        <end position="28"/>
    </location>
</feature>
<gene>
    <name evidence="3" type="ORF">ASPCAL13913</name>
</gene>
<dbReference type="Proteomes" id="UP000054771">
    <property type="component" value="Unassembled WGS sequence"/>
</dbReference>
<reference evidence="4" key="1">
    <citation type="journal article" date="2016" name="Genome Announc.">
        <title>Draft genome sequences of fungus Aspergillus calidoustus.</title>
        <authorList>
            <person name="Horn F."/>
            <person name="Linde J."/>
            <person name="Mattern D.J."/>
            <person name="Walther G."/>
            <person name="Guthke R."/>
            <person name="Scherlach K."/>
            <person name="Martin K."/>
            <person name="Brakhage A.A."/>
            <person name="Petzke L."/>
            <person name="Valiante V."/>
        </authorList>
    </citation>
    <scope>NUCLEOTIDE SEQUENCE [LARGE SCALE GENOMIC DNA]</scope>
    <source>
        <strain evidence="4">SF006504</strain>
    </source>
</reference>
<dbReference type="AlphaFoldDB" id="A0A0U5GEL3"/>
<feature type="coiled-coil region" evidence="1">
    <location>
        <begin position="58"/>
        <end position="92"/>
    </location>
</feature>
<proteinExistence type="predicted"/>
<protein>
    <submittedName>
        <fullName evidence="3">Uncharacterized protein</fullName>
    </submittedName>
</protein>
<evidence type="ECO:0000256" key="2">
    <source>
        <dbReference type="SAM" id="MobiDB-lite"/>
    </source>
</evidence>
<name>A0A0U5GEL3_ASPCI</name>
<feature type="compositionally biased region" description="Polar residues" evidence="2">
    <location>
        <begin position="1"/>
        <end position="20"/>
    </location>
</feature>
<evidence type="ECO:0000313" key="3">
    <source>
        <dbReference type="EMBL" id="CEL10802.1"/>
    </source>
</evidence>
<organism evidence="3 4">
    <name type="scientific">Aspergillus calidoustus</name>
    <dbReference type="NCBI Taxonomy" id="454130"/>
    <lineage>
        <taxon>Eukaryota</taxon>
        <taxon>Fungi</taxon>
        <taxon>Dikarya</taxon>
        <taxon>Ascomycota</taxon>
        <taxon>Pezizomycotina</taxon>
        <taxon>Eurotiomycetes</taxon>
        <taxon>Eurotiomycetidae</taxon>
        <taxon>Eurotiales</taxon>
        <taxon>Aspergillaceae</taxon>
        <taxon>Aspergillus</taxon>
        <taxon>Aspergillus subgen. Nidulantes</taxon>
    </lineage>
</organism>
<keyword evidence="4" id="KW-1185">Reference proteome</keyword>